<comment type="subcellular location">
    <subcellularLocation>
        <location evidence="1">Membrane</location>
        <topology evidence="1">Multi-pass membrane protein</topology>
    </subcellularLocation>
</comment>
<organism evidence="6 7">
    <name type="scientific">Trichostrongylus colubriformis</name>
    <name type="common">Black scour worm</name>
    <dbReference type="NCBI Taxonomy" id="6319"/>
    <lineage>
        <taxon>Eukaryota</taxon>
        <taxon>Metazoa</taxon>
        <taxon>Ecdysozoa</taxon>
        <taxon>Nematoda</taxon>
        <taxon>Chromadorea</taxon>
        <taxon>Rhabditida</taxon>
        <taxon>Rhabditina</taxon>
        <taxon>Rhabditomorpha</taxon>
        <taxon>Strongyloidea</taxon>
        <taxon>Trichostrongylidae</taxon>
        <taxon>Trichostrongylus</taxon>
    </lineage>
</organism>
<dbReference type="EMBL" id="WIXE01015375">
    <property type="protein sequence ID" value="KAK5973529.1"/>
    <property type="molecule type" value="Genomic_DNA"/>
</dbReference>
<dbReference type="Proteomes" id="UP001331761">
    <property type="component" value="Unassembled WGS sequence"/>
</dbReference>
<dbReference type="InterPro" id="IPR002781">
    <property type="entry name" value="TM_pro_TauE-like"/>
</dbReference>
<evidence type="ECO:0000256" key="2">
    <source>
        <dbReference type="ARBA" id="ARBA00022692"/>
    </source>
</evidence>
<keyword evidence="3 5" id="KW-1133">Transmembrane helix</keyword>
<feature type="transmembrane region" description="Helical" evidence="5">
    <location>
        <begin position="43"/>
        <end position="66"/>
    </location>
</feature>
<evidence type="ECO:0000256" key="1">
    <source>
        <dbReference type="ARBA" id="ARBA00004141"/>
    </source>
</evidence>
<accession>A0AAN8IG77</accession>
<keyword evidence="2 5" id="KW-0812">Transmembrane</keyword>
<feature type="transmembrane region" description="Helical" evidence="5">
    <location>
        <begin position="174"/>
        <end position="192"/>
    </location>
</feature>
<comment type="caution">
    <text evidence="6">The sequence shown here is derived from an EMBL/GenBank/DDBJ whole genome shotgun (WGS) entry which is preliminary data.</text>
</comment>
<dbReference type="AlphaFoldDB" id="A0AAN8IG77"/>
<dbReference type="PANTHER" id="PTHR31154">
    <property type="entry name" value="MEMBRANE TRANSPORTER PROTEIN"/>
    <property type="match status" value="1"/>
</dbReference>
<name>A0AAN8IG77_TRICO</name>
<evidence type="ECO:0000313" key="6">
    <source>
        <dbReference type="EMBL" id="KAK5973529.1"/>
    </source>
</evidence>
<sequence>MRRYCGSWRRYLWEGQQLNDTVTKTVPEDADFFDRVLIKHRKYLAFLLPFAIMQVIWWTTAFRFNWFPLYETRWQMPIVMFFGSTVAGMTSEGGGAVAFPVMTLLLQIDPITARDFSLIIQSAGMTCAMCVVLIMQIQIEKRAIFFGTLGSVPGIVVGSLFLDAYLSAAQKKMLFVSIWSSFAIALFILNSQHKRRTYDIIPEFSAWKAIVLILTGFVGNTERYIRSLI</sequence>
<proteinExistence type="predicted"/>
<feature type="transmembrane region" description="Helical" evidence="5">
    <location>
        <begin position="143"/>
        <end position="162"/>
    </location>
</feature>
<feature type="transmembrane region" description="Helical" evidence="5">
    <location>
        <begin position="204"/>
        <end position="221"/>
    </location>
</feature>
<evidence type="ECO:0000256" key="3">
    <source>
        <dbReference type="ARBA" id="ARBA00022989"/>
    </source>
</evidence>
<gene>
    <name evidence="6" type="ORF">GCK32_011197</name>
</gene>
<evidence type="ECO:0000313" key="7">
    <source>
        <dbReference type="Proteomes" id="UP001331761"/>
    </source>
</evidence>
<reference evidence="6 7" key="1">
    <citation type="submission" date="2019-10" db="EMBL/GenBank/DDBJ databases">
        <title>Assembly and Annotation for the nematode Trichostrongylus colubriformis.</title>
        <authorList>
            <person name="Martin J."/>
        </authorList>
    </citation>
    <scope>NUCLEOTIDE SEQUENCE [LARGE SCALE GENOMIC DNA]</scope>
    <source>
        <strain evidence="6">G859</strain>
        <tissue evidence="6">Whole worm</tissue>
    </source>
</reference>
<keyword evidence="4 5" id="KW-0472">Membrane</keyword>
<feature type="transmembrane region" description="Helical" evidence="5">
    <location>
        <begin position="78"/>
        <end position="106"/>
    </location>
</feature>
<evidence type="ECO:0000256" key="4">
    <source>
        <dbReference type="ARBA" id="ARBA00023136"/>
    </source>
</evidence>
<dbReference type="Pfam" id="PF01925">
    <property type="entry name" value="TauE"/>
    <property type="match status" value="1"/>
</dbReference>
<keyword evidence="7" id="KW-1185">Reference proteome</keyword>
<feature type="transmembrane region" description="Helical" evidence="5">
    <location>
        <begin position="118"/>
        <end position="137"/>
    </location>
</feature>
<protein>
    <submittedName>
        <fullName evidence="6">Membrane transporter protein</fullName>
    </submittedName>
</protein>
<evidence type="ECO:0000256" key="5">
    <source>
        <dbReference type="SAM" id="Phobius"/>
    </source>
</evidence>
<dbReference type="PANTHER" id="PTHR31154:SF4">
    <property type="entry name" value="MEMBRANE TRANSPORTER PROTEIN"/>
    <property type="match status" value="1"/>
</dbReference>
<dbReference type="GO" id="GO:0016020">
    <property type="term" value="C:membrane"/>
    <property type="evidence" value="ECO:0007669"/>
    <property type="project" value="UniProtKB-SubCell"/>
</dbReference>